<feature type="compositionally biased region" description="Basic and acidic residues" evidence="8">
    <location>
        <begin position="7"/>
        <end position="25"/>
    </location>
</feature>
<dbReference type="Pfam" id="PF01475">
    <property type="entry name" value="FUR"/>
    <property type="match status" value="1"/>
</dbReference>
<organism evidence="9 10">
    <name type="scientific">Pseudotabrizicola alkalilacus</name>
    <dbReference type="NCBI Taxonomy" id="2305252"/>
    <lineage>
        <taxon>Bacteria</taxon>
        <taxon>Pseudomonadati</taxon>
        <taxon>Pseudomonadota</taxon>
        <taxon>Alphaproteobacteria</taxon>
        <taxon>Rhodobacterales</taxon>
        <taxon>Paracoccaceae</taxon>
        <taxon>Pseudotabrizicola</taxon>
    </lineage>
</organism>
<evidence type="ECO:0000256" key="7">
    <source>
        <dbReference type="PIRSR" id="PIRSR602481-1"/>
    </source>
</evidence>
<dbReference type="InterPro" id="IPR036388">
    <property type="entry name" value="WH-like_DNA-bd_sf"/>
</dbReference>
<keyword evidence="10" id="KW-1185">Reference proteome</keyword>
<keyword evidence="4" id="KW-0805">Transcription regulation</keyword>
<name>A0A411Z5L1_9RHOB</name>
<dbReference type="GO" id="GO:0008270">
    <property type="term" value="F:zinc ion binding"/>
    <property type="evidence" value="ECO:0007669"/>
    <property type="project" value="TreeGrafter"/>
</dbReference>
<dbReference type="InterPro" id="IPR043135">
    <property type="entry name" value="Fur_C"/>
</dbReference>
<dbReference type="GO" id="GO:0005829">
    <property type="term" value="C:cytosol"/>
    <property type="evidence" value="ECO:0007669"/>
    <property type="project" value="TreeGrafter"/>
</dbReference>
<keyword evidence="6" id="KW-0804">Transcription</keyword>
<dbReference type="GO" id="GO:0000976">
    <property type="term" value="F:transcription cis-regulatory region binding"/>
    <property type="evidence" value="ECO:0007669"/>
    <property type="project" value="TreeGrafter"/>
</dbReference>
<feature type="binding site" evidence="7">
    <location>
        <position position="150"/>
    </location>
    <ligand>
        <name>Zn(2+)</name>
        <dbReference type="ChEBI" id="CHEBI:29105"/>
    </ligand>
</feature>
<dbReference type="SUPFAM" id="SSF46785">
    <property type="entry name" value="Winged helix' DNA-binding domain"/>
    <property type="match status" value="1"/>
</dbReference>
<feature type="binding site" evidence="7">
    <location>
        <position position="190"/>
    </location>
    <ligand>
        <name>Zn(2+)</name>
        <dbReference type="ChEBI" id="CHEBI:29105"/>
    </ligand>
</feature>
<feature type="region of interest" description="Disordered" evidence="8">
    <location>
        <begin position="1"/>
        <end position="30"/>
    </location>
</feature>
<gene>
    <name evidence="9" type="ORF">D1012_05750</name>
</gene>
<evidence type="ECO:0000313" key="10">
    <source>
        <dbReference type="Proteomes" id="UP000284547"/>
    </source>
</evidence>
<dbReference type="Proteomes" id="UP000284547">
    <property type="component" value="Unassembled WGS sequence"/>
</dbReference>
<feature type="binding site" evidence="7">
    <location>
        <position position="187"/>
    </location>
    <ligand>
        <name>Zn(2+)</name>
        <dbReference type="ChEBI" id="CHEBI:29105"/>
    </ligand>
</feature>
<sequence>MLYHNWSTREEPAVPHDHAKGDHSHASAGDDCPGCATPDLAFASHDHAHCAADVLARAEALAVASGARMTPVRRRVLEILLESHKAMGAYDVLQRLAADGFGNQPPVAYRALEFLVEQGFAHRIRRLNAFAACMHPGEVHAPAFLICKSCDMVAEAPAAAVRAALDAAAAEVGFVVERSNIEALGLCPACRVGA</sequence>
<keyword evidence="2" id="KW-0678">Repressor</keyword>
<dbReference type="InterPro" id="IPR002481">
    <property type="entry name" value="FUR"/>
</dbReference>
<evidence type="ECO:0000256" key="6">
    <source>
        <dbReference type="ARBA" id="ARBA00023163"/>
    </source>
</evidence>
<dbReference type="OrthoDB" id="9801127at2"/>
<keyword evidence="5" id="KW-0238">DNA-binding</keyword>
<feature type="binding site" evidence="7">
    <location>
        <position position="147"/>
    </location>
    <ligand>
        <name>Zn(2+)</name>
        <dbReference type="ChEBI" id="CHEBI:29105"/>
    </ligand>
</feature>
<protein>
    <submittedName>
        <fullName evidence="9">Transcriptional repressor</fullName>
    </submittedName>
</protein>
<evidence type="ECO:0000256" key="8">
    <source>
        <dbReference type="SAM" id="MobiDB-lite"/>
    </source>
</evidence>
<evidence type="ECO:0000256" key="3">
    <source>
        <dbReference type="ARBA" id="ARBA00022833"/>
    </source>
</evidence>
<evidence type="ECO:0000256" key="5">
    <source>
        <dbReference type="ARBA" id="ARBA00023125"/>
    </source>
</evidence>
<dbReference type="EMBL" id="QWEY01000002">
    <property type="protein sequence ID" value="RGP38327.1"/>
    <property type="molecule type" value="Genomic_DNA"/>
</dbReference>
<dbReference type="Gene3D" id="1.10.10.10">
    <property type="entry name" value="Winged helix-like DNA-binding domain superfamily/Winged helix DNA-binding domain"/>
    <property type="match status" value="1"/>
</dbReference>
<dbReference type="PANTHER" id="PTHR33202">
    <property type="entry name" value="ZINC UPTAKE REGULATION PROTEIN"/>
    <property type="match status" value="1"/>
</dbReference>
<dbReference type="AlphaFoldDB" id="A0A411Z5L1"/>
<evidence type="ECO:0000256" key="1">
    <source>
        <dbReference type="ARBA" id="ARBA00007957"/>
    </source>
</evidence>
<dbReference type="InterPro" id="IPR036390">
    <property type="entry name" value="WH_DNA-bd_sf"/>
</dbReference>
<comment type="similarity">
    <text evidence="1">Belongs to the Fur family.</text>
</comment>
<evidence type="ECO:0000313" key="9">
    <source>
        <dbReference type="EMBL" id="RGP38327.1"/>
    </source>
</evidence>
<comment type="cofactor">
    <cofactor evidence="7">
        <name>Zn(2+)</name>
        <dbReference type="ChEBI" id="CHEBI:29105"/>
    </cofactor>
    <text evidence="7">Binds 1 zinc ion per subunit.</text>
</comment>
<reference evidence="9 10" key="1">
    <citation type="submission" date="2018-08" db="EMBL/GenBank/DDBJ databases">
        <title>Flavobacterium tibetense sp. nov., isolated from a wetland YonghuCo on Tibetan Plateau.</title>
        <authorList>
            <person name="Phurbu D."/>
            <person name="Lu H."/>
            <person name="Xing P."/>
        </authorList>
    </citation>
    <scope>NUCLEOTIDE SEQUENCE [LARGE SCALE GENOMIC DNA]</scope>
    <source>
        <strain evidence="9 10">DJC</strain>
    </source>
</reference>
<comment type="caution">
    <text evidence="9">The sequence shown here is derived from an EMBL/GenBank/DDBJ whole genome shotgun (WGS) entry which is preliminary data.</text>
</comment>
<keyword evidence="7" id="KW-0479">Metal-binding</keyword>
<dbReference type="GO" id="GO:0003700">
    <property type="term" value="F:DNA-binding transcription factor activity"/>
    <property type="evidence" value="ECO:0007669"/>
    <property type="project" value="InterPro"/>
</dbReference>
<dbReference type="GO" id="GO:1900376">
    <property type="term" value="P:regulation of secondary metabolite biosynthetic process"/>
    <property type="evidence" value="ECO:0007669"/>
    <property type="project" value="TreeGrafter"/>
</dbReference>
<evidence type="ECO:0000256" key="2">
    <source>
        <dbReference type="ARBA" id="ARBA00022491"/>
    </source>
</evidence>
<proteinExistence type="inferred from homology"/>
<accession>A0A411Z5L1</accession>
<keyword evidence="3 7" id="KW-0862">Zinc</keyword>
<dbReference type="GO" id="GO:0045892">
    <property type="term" value="P:negative regulation of DNA-templated transcription"/>
    <property type="evidence" value="ECO:0007669"/>
    <property type="project" value="TreeGrafter"/>
</dbReference>
<evidence type="ECO:0000256" key="4">
    <source>
        <dbReference type="ARBA" id="ARBA00023015"/>
    </source>
</evidence>
<dbReference type="PANTHER" id="PTHR33202:SF6">
    <property type="entry name" value="ZINC UPTAKE REGULATION PROTEIN"/>
    <property type="match status" value="1"/>
</dbReference>
<dbReference type="Gene3D" id="3.30.1490.190">
    <property type="match status" value="1"/>
</dbReference>